<feature type="domain" description="Histidine phosphotransferase ChpT C-terminal" evidence="1">
    <location>
        <begin position="98"/>
        <end position="187"/>
    </location>
</feature>
<comment type="caution">
    <text evidence="2">The sequence shown here is derived from an EMBL/GenBank/DDBJ whole genome shotgun (WGS) entry which is preliminary data.</text>
</comment>
<accession>A0AAF1JXL3</accession>
<keyword evidence="3" id="KW-1185">Reference proteome</keyword>
<evidence type="ECO:0000259" key="1">
    <source>
        <dbReference type="Pfam" id="PF10090"/>
    </source>
</evidence>
<gene>
    <name evidence="2" type="ORF">GXW79_12185</name>
</gene>
<reference evidence="2" key="1">
    <citation type="submission" date="2020-01" db="EMBL/GenBank/DDBJ databases">
        <authorList>
            <person name="Rat A."/>
        </authorList>
    </citation>
    <scope>NUCLEOTIDE SEQUENCE</scope>
    <source>
        <strain evidence="2">LMG 28251</strain>
    </source>
</reference>
<protein>
    <recommendedName>
        <fullName evidence="1">Histidine phosphotransferase ChpT C-terminal domain-containing protein</fullName>
    </recommendedName>
</protein>
<dbReference type="Proteomes" id="UP001196068">
    <property type="component" value="Unassembled WGS sequence"/>
</dbReference>
<evidence type="ECO:0000313" key="2">
    <source>
        <dbReference type="EMBL" id="MBR0655832.1"/>
    </source>
</evidence>
<sequence length="202" mass="20063">MAPETRLAQLLCARFCHDLSGSLGTMVGALDLVAAPEAGDAEALALAREAAGVMRGRLMVMRALAGSGPGDGVGIVALLTPALAERRTLLTAALDHGLALEPNASAMLVAAVLLAAEALPRGGTVALEGGAAGFELRVEGRNAAWPATLPAALEGAALSEAMTARYVLAPWLVALAHGAGWRVRLGAAGGDGAPPALVLGPG</sequence>
<name>A0AAF1JXL3_9PROT</name>
<dbReference type="RefSeq" id="WP_211874679.1">
    <property type="nucleotide sequence ID" value="NZ_JAAEDH010000013.1"/>
</dbReference>
<organism evidence="2 3">
    <name type="scientific">Plastoroseomonas arctica</name>
    <dbReference type="NCBI Taxonomy" id="1509237"/>
    <lineage>
        <taxon>Bacteria</taxon>
        <taxon>Pseudomonadati</taxon>
        <taxon>Pseudomonadota</taxon>
        <taxon>Alphaproteobacteria</taxon>
        <taxon>Acetobacterales</taxon>
        <taxon>Acetobacteraceae</taxon>
        <taxon>Plastoroseomonas</taxon>
    </lineage>
</organism>
<proteinExistence type="predicted"/>
<dbReference type="Pfam" id="PF10090">
    <property type="entry name" value="HPTransfase"/>
    <property type="match status" value="1"/>
</dbReference>
<dbReference type="Gene3D" id="1.10.287.130">
    <property type="match status" value="1"/>
</dbReference>
<dbReference type="EMBL" id="JAAEDH010000013">
    <property type="protein sequence ID" value="MBR0655832.1"/>
    <property type="molecule type" value="Genomic_DNA"/>
</dbReference>
<evidence type="ECO:0000313" key="3">
    <source>
        <dbReference type="Proteomes" id="UP001196068"/>
    </source>
</evidence>
<dbReference type="AlphaFoldDB" id="A0AAF1JXL3"/>
<dbReference type="InterPro" id="IPR036890">
    <property type="entry name" value="HATPase_C_sf"/>
</dbReference>
<reference evidence="2" key="2">
    <citation type="journal article" date="2021" name="Syst. Appl. Microbiol.">
        <title>Roseomonas hellenica sp. nov., isolated from roots of wild-growing Alkanna tinctoria.</title>
        <authorList>
            <person name="Rat A."/>
            <person name="Naranjo H.D."/>
            <person name="Lebbe L."/>
            <person name="Cnockaert M."/>
            <person name="Krigas N."/>
            <person name="Grigoriadou K."/>
            <person name="Maloupa E."/>
            <person name="Willems A."/>
        </authorList>
    </citation>
    <scope>NUCLEOTIDE SEQUENCE</scope>
    <source>
        <strain evidence="2">LMG 28251</strain>
    </source>
</reference>
<dbReference type="Gene3D" id="3.30.565.10">
    <property type="entry name" value="Histidine kinase-like ATPase, C-terminal domain"/>
    <property type="match status" value="1"/>
</dbReference>
<dbReference type="InterPro" id="IPR018762">
    <property type="entry name" value="ChpT_C"/>
</dbReference>